<dbReference type="GO" id="GO:1901170">
    <property type="term" value="P:naphthalene catabolic process"/>
    <property type="evidence" value="ECO:0007669"/>
    <property type="project" value="InterPro"/>
</dbReference>
<dbReference type="InterPro" id="IPR014440">
    <property type="entry name" value="HCCAis_GSTk"/>
</dbReference>
<dbReference type="Gene3D" id="3.40.30.10">
    <property type="entry name" value="Glutaredoxin"/>
    <property type="match status" value="1"/>
</dbReference>
<dbReference type="FunFam" id="3.40.30.10:FF:000096">
    <property type="entry name" value="Glutathione S-transferase kappa"/>
    <property type="match status" value="1"/>
</dbReference>
<comment type="caution">
    <text evidence="6">The sequence shown here is derived from an EMBL/GenBank/DDBJ whole genome shotgun (WGS) entry which is preliminary data.</text>
</comment>
<dbReference type="InterPro" id="IPR051924">
    <property type="entry name" value="GST_Kappa/NadH"/>
</dbReference>
<evidence type="ECO:0000256" key="1">
    <source>
        <dbReference type="ARBA" id="ARBA00022679"/>
    </source>
</evidence>
<dbReference type="Proteomes" id="UP000325788">
    <property type="component" value="Unassembled WGS sequence"/>
</dbReference>
<dbReference type="PANTHER" id="PTHR42943:SF2">
    <property type="entry name" value="GLUTATHIONE S-TRANSFERASE KAPPA 1"/>
    <property type="match status" value="1"/>
</dbReference>
<reference evidence="6 7" key="1">
    <citation type="submission" date="2019-09" db="EMBL/GenBank/DDBJ databases">
        <title>Draft genome sequence of Acinetobacter tandoii W4-4-4 isolated from environmental water sample.</title>
        <authorList>
            <person name="Wee S.K."/>
            <person name="Yan B."/>
            <person name="Mustaffa S.B."/>
            <person name="Yap E.P.H."/>
        </authorList>
    </citation>
    <scope>NUCLEOTIDE SEQUENCE [LARGE SCALE GENOMIC DNA]</scope>
    <source>
        <strain evidence="6 7">W4-4-4</strain>
    </source>
</reference>
<proteinExistence type="inferred from homology"/>
<name>A0A5N4W9W9_9GAMM</name>
<accession>A0A5N4W9W9</accession>
<evidence type="ECO:0000256" key="4">
    <source>
        <dbReference type="PIRSR" id="PIRSR006386-1"/>
    </source>
</evidence>
<keyword evidence="3 6" id="KW-0413">Isomerase</keyword>
<evidence type="ECO:0000313" key="7">
    <source>
        <dbReference type="Proteomes" id="UP000325788"/>
    </source>
</evidence>
<feature type="domain" description="DSBA-like thioredoxin" evidence="5">
    <location>
        <begin position="3"/>
        <end position="194"/>
    </location>
</feature>
<dbReference type="EMBL" id="VXLD01000007">
    <property type="protein sequence ID" value="KAB1853964.1"/>
    <property type="molecule type" value="Genomic_DNA"/>
</dbReference>
<evidence type="ECO:0000256" key="3">
    <source>
        <dbReference type="PIRNR" id="PIRNR006386"/>
    </source>
</evidence>
<comment type="catalytic activity">
    <reaction evidence="3">
        <text>2-hydroxychromene-2-carboxylate = (3E)-4-(2-hydroxyphenyl)-2-oxobut-3-enoate</text>
        <dbReference type="Rhea" id="RHEA:27401"/>
        <dbReference type="ChEBI" id="CHEBI:59350"/>
        <dbReference type="ChEBI" id="CHEBI:59353"/>
        <dbReference type="EC" id="5.99.1.4"/>
    </reaction>
</comment>
<keyword evidence="1" id="KW-0808">Transferase</keyword>
<dbReference type="EC" id="5.99.1.4" evidence="3"/>
<dbReference type="PANTHER" id="PTHR42943">
    <property type="entry name" value="GLUTATHIONE S-TRANSFERASE KAPPA"/>
    <property type="match status" value="1"/>
</dbReference>
<dbReference type="GO" id="GO:0004364">
    <property type="term" value="F:glutathione transferase activity"/>
    <property type="evidence" value="ECO:0007669"/>
    <property type="project" value="UniProtKB-EC"/>
</dbReference>
<dbReference type="PIRSF" id="PIRSF006386">
    <property type="entry name" value="HCCAis_GSTk"/>
    <property type="match status" value="1"/>
</dbReference>
<dbReference type="GO" id="GO:0018845">
    <property type="term" value="F:2-hydroxychromene-2-carboxylate isomerase activity"/>
    <property type="evidence" value="ECO:0007669"/>
    <property type="project" value="UniProtKB-UniRule"/>
</dbReference>
<comment type="similarity">
    <text evidence="3">Belongs to the GST superfamily. NadH family.</text>
</comment>
<dbReference type="InterPro" id="IPR036249">
    <property type="entry name" value="Thioredoxin-like_sf"/>
</dbReference>
<feature type="active site" description="Nucleophile" evidence="4">
    <location>
        <position position="12"/>
    </location>
</feature>
<evidence type="ECO:0000256" key="2">
    <source>
        <dbReference type="ARBA" id="ARBA00047960"/>
    </source>
</evidence>
<dbReference type="SUPFAM" id="SSF52833">
    <property type="entry name" value="Thioredoxin-like"/>
    <property type="match status" value="1"/>
</dbReference>
<organism evidence="6 7">
    <name type="scientific">Acinetobacter tandoii</name>
    <dbReference type="NCBI Taxonomy" id="202954"/>
    <lineage>
        <taxon>Bacteria</taxon>
        <taxon>Pseudomonadati</taxon>
        <taxon>Pseudomonadota</taxon>
        <taxon>Gammaproteobacteria</taxon>
        <taxon>Moraxellales</taxon>
        <taxon>Moraxellaceae</taxon>
        <taxon>Acinetobacter</taxon>
    </lineage>
</organism>
<dbReference type="GO" id="GO:0005737">
    <property type="term" value="C:cytoplasm"/>
    <property type="evidence" value="ECO:0007669"/>
    <property type="project" value="UniProtKB-ARBA"/>
</dbReference>
<evidence type="ECO:0000259" key="5">
    <source>
        <dbReference type="Pfam" id="PF01323"/>
    </source>
</evidence>
<dbReference type="GO" id="GO:0006749">
    <property type="term" value="P:glutathione metabolic process"/>
    <property type="evidence" value="ECO:0007669"/>
    <property type="project" value="TreeGrafter"/>
</dbReference>
<dbReference type="InterPro" id="IPR044087">
    <property type="entry name" value="NahD-like"/>
</dbReference>
<dbReference type="InterPro" id="IPR001853">
    <property type="entry name" value="DSBA-like_thioredoxin_dom"/>
</dbReference>
<dbReference type="Pfam" id="PF01323">
    <property type="entry name" value="DSBA"/>
    <property type="match status" value="1"/>
</dbReference>
<dbReference type="CDD" id="cd03022">
    <property type="entry name" value="DsbA_HCCA_Iso"/>
    <property type="match status" value="1"/>
</dbReference>
<gene>
    <name evidence="6" type="ORF">F4W09_11530</name>
</gene>
<evidence type="ECO:0000313" key="6">
    <source>
        <dbReference type="EMBL" id="KAB1853964.1"/>
    </source>
</evidence>
<sequence>MQTIEFYFDLGSPYSYIGFHRIQKIAADRHANILWKPMLLGGVFKATGNSSPMIVPAKAQYAMKDLKRWSKLWQIPMQMNPYFPINTLQLMRLVTAVQIYQAEQFLRVLTGVFHAMFGEPRNLNDLQEFKKMLIDLDLDVQQVQDWLEDEQVKQQLKSVTEEAVQRGVFGAPTWFSQNEMYWGIDHLHFLEHALTSA</sequence>
<dbReference type="GO" id="GO:0004602">
    <property type="term" value="F:glutathione peroxidase activity"/>
    <property type="evidence" value="ECO:0007669"/>
    <property type="project" value="TreeGrafter"/>
</dbReference>
<comment type="catalytic activity">
    <reaction evidence="2">
        <text>RX + glutathione = an S-substituted glutathione + a halide anion + H(+)</text>
        <dbReference type="Rhea" id="RHEA:16437"/>
        <dbReference type="ChEBI" id="CHEBI:15378"/>
        <dbReference type="ChEBI" id="CHEBI:16042"/>
        <dbReference type="ChEBI" id="CHEBI:17792"/>
        <dbReference type="ChEBI" id="CHEBI:57925"/>
        <dbReference type="ChEBI" id="CHEBI:90779"/>
        <dbReference type="EC" id="2.5.1.18"/>
    </reaction>
</comment>
<dbReference type="AlphaFoldDB" id="A0A5N4W9W9"/>
<protein>
    <recommendedName>
        <fullName evidence="3">2-hydroxychromene-2-carboxylate isomerase</fullName>
        <ecNumber evidence="3">5.99.1.4</ecNumber>
    </recommendedName>
</protein>
<dbReference type="RefSeq" id="WP_151504886.1">
    <property type="nucleotide sequence ID" value="NZ_VXLD01000007.1"/>
</dbReference>